<evidence type="ECO:0000313" key="4">
    <source>
        <dbReference type="Proteomes" id="UP000094070"/>
    </source>
</evidence>
<keyword evidence="2" id="KW-1133">Transmembrane helix</keyword>
<reference evidence="3 4" key="1">
    <citation type="journal article" date="2012" name="Science">
        <title>Ecological populations of bacteria act as socially cohesive units of antibiotic production and resistance.</title>
        <authorList>
            <person name="Cordero O.X."/>
            <person name="Wildschutte H."/>
            <person name="Kirkup B."/>
            <person name="Proehl S."/>
            <person name="Ngo L."/>
            <person name="Hussain F."/>
            <person name="Le Roux F."/>
            <person name="Mincer T."/>
            <person name="Polz M.F."/>
        </authorList>
    </citation>
    <scope>NUCLEOTIDE SEQUENCE [LARGE SCALE GENOMIC DNA]</scope>
    <source>
        <strain evidence="3 4">1S-45</strain>
    </source>
</reference>
<keyword evidence="2" id="KW-0812">Transmembrane</keyword>
<dbReference type="AlphaFoldDB" id="A0A1E5E0I4"/>
<sequence>MDFDFLLNPWVISIIIVVFIVGNIASMKYLGQSHLVRKDPNKKSDLDRLIEIYKEKDSSEASSAQKKSENETSTKEDDTKN</sequence>
<accession>A0A1E5E0I4</accession>
<gene>
    <name evidence="3" type="ORF">A1QC_02200</name>
</gene>
<organism evidence="3 4">
    <name type="scientific">Vibrio rumoiensis 1S-45</name>
    <dbReference type="NCBI Taxonomy" id="1188252"/>
    <lineage>
        <taxon>Bacteria</taxon>
        <taxon>Pseudomonadati</taxon>
        <taxon>Pseudomonadota</taxon>
        <taxon>Gammaproteobacteria</taxon>
        <taxon>Vibrionales</taxon>
        <taxon>Vibrionaceae</taxon>
        <taxon>Vibrio</taxon>
    </lineage>
</organism>
<dbReference type="STRING" id="1188252.A1QC_02200"/>
<comment type="caution">
    <text evidence="3">The sequence shown here is derived from an EMBL/GenBank/DDBJ whole genome shotgun (WGS) entry which is preliminary data.</text>
</comment>
<evidence type="ECO:0008006" key="5">
    <source>
        <dbReference type="Google" id="ProtNLM"/>
    </source>
</evidence>
<proteinExistence type="predicted"/>
<dbReference type="RefSeq" id="WP_017025928.1">
    <property type="nucleotide sequence ID" value="NZ_AJYK02000082.1"/>
</dbReference>
<feature type="region of interest" description="Disordered" evidence="1">
    <location>
        <begin position="56"/>
        <end position="81"/>
    </location>
</feature>
<evidence type="ECO:0000256" key="1">
    <source>
        <dbReference type="SAM" id="MobiDB-lite"/>
    </source>
</evidence>
<protein>
    <recommendedName>
        <fullName evidence="5">DUF2897 domain-containing protein</fullName>
    </recommendedName>
</protein>
<name>A0A1E5E0I4_9VIBR</name>
<keyword evidence="2" id="KW-0472">Membrane</keyword>
<feature type="transmembrane region" description="Helical" evidence="2">
    <location>
        <begin position="6"/>
        <end position="25"/>
    </location>
</feature>
<feature type="compositionally biased region" description="Basic and acidic residues" evidence="1">
    <location>
        <begin position="66"/>
        <end position="81"/>
    </location>
</feature>
<dbReference type="EMBL" id="AJYK02000082">
    <property type="protein sequence ID" value="OEF23983.1"/>
    <property type="molecule type" value="Genomic_DNA"/>
</dbReference>
<evidence type="ECO:0000256" key="2">
    <source>
        <dbReference type="SAM" id="Phobius"/>
    </source>
</evidence>
<keyword evidence="4" id="KW-1185">Reference proteome</keyword>
<evidence type="ECO:0000313" key="3">
    <source>
        <dbReference type="EMBL" id="OEF23983.1"/>
    </source>
</evidence>
<dbReference type="Proteomes" id="UP000094070">
    <property type="component" value="Unassembled WGS sequence"/>
</dbReference>